<feature type="binding site" evidence="1">
    <location>
        <position position="64"/>
    </location>
    <ligand>
        <name>Zn(2+)</name>
        <dbReference type="ChEBI" id="CHEBI:29105"/>
    </ligand>
</feature>
<keyword evidence="1" id="KW-0863">Zinc-finger</keyword>
<gene>
    <name evidence="4" type="ORF">APLA_LOCUS13196</name>
</gene>
<feature type="compositionally biased region" description="Acidic residues" evidence="2">
    <location>
        <begin position="128"/>
        <end position="144"/>
    </location>
</feature>
<accession>A0A8S1AWK7</accession>
<dbReference type="GO" id="GO:0008270">
    <property type="term" value="F:zinc ion binding"/>
    <property type="evidence" value="ECO:0007669"/>
    <property type="project" value="UniProtKB-UniRule"/>
</dbReference>
<proteinExistence type="predicted"/>
<dbReference type="Proteomes" id="UP000494256">
    <property type="component" value="Unassembled WGS sequence"/>
</dbReference>
<evidence type="ECO:0000259" key="3">
    <source>
        <dbReference type="PROSITE" id="PS51915"/>
    </source>
</evidence>
<evidence type="ECO:0000256" key="2">
    <source>
        <dbReference type="SAM" id="MobiDB-lite"/>
    </source>
</evidence>
<dbReference type="AlphaFoldDB" id="A0A8S1AWK7"/>
<evidence type="ECO:0000313" key="4">
    <source>
        <dbReference type="EMBL" id="CAB3250654.1"/>
    </source>
</evidence>
<keyword evidence="1" id="KW-0479">Metal-binding</keyword>
<dbReference type="SMART" id="SM00868">
    <property type="entry name" value="zf-AD"/>
    <property type="match status" value="1"/>
</dbReference>
<evidence type="ECO:0000313" key="5">
    <source>
        <dbReference type="Proteomes" id="UP000494256"/>
    </source>
</evidence>
<dbReference type="GO" id="GO:0005634">
    <property type="term" value="C:nucleus"/>
    <property type="evidence" value="ECO:0007669"/>
    <property type="project" value="InterPro"/>
</dbReference>
<keyword evidence="1" id="KW-0862">Zinc</keyword>
<sequence>MNVKSTEWQPGPTVCRCCLTEGCYKDISTEYFWTRSIRRNAFGHLQRHAYSQSGGPNSNSRLICEPCISRLRDANDFRRQVLECEKTFMQHLDPGTSSVTESEAPVETLDDVKLEWIKLEKRLSDDDFDDRDYDDDDDDDMDDEPLTKLASKIPKKESVDLMDLLDNTQAAEKRKSITKVKASPSKKTKIVKKEPVKASASKVAPKIEKKKKGQHGHSTKAVVKLEDRYIG</sequence>
<dbReference type="EMBL" id="CADEBD010000348">
    <property type="protein sequence ID" value="CAB3250654.1"/>
    <property type="molecule type" value="Genomic_DNA"/>
</dbReference>
<feature type="binding site" evidence="1">
    <location>
        <position position="15"/>
    </location>
    <ligand>
        <name>Zn(2+)</name>
        <dbReference type="ChEBI" id="CHEBI:29105"/>
    </ligand>
</feature>
<dbReference type="SUPFAM" id="SSF57716">
    <property type="entry name" value="Glucocorticoid receptor-like (DNA-binding domain)"/>
    <property type="match status" value="1"/>
</dbReference>
<evidence type="ECO:0000256" key="1">
    <source>
        <dbReference type="PROSITE-ProRule" id="PRU01263"/>
    </source>
</evidence>
<comment type="caution">
    <text evidence="4">The sequence shown here is derived from an EMBL/GenBank/DDBJ whole genome shotgun (WGS) entry which is preliminary data.</text>
</comment>
<feature type="binding site" evidence="1">
    <location>
        <position position="18"/>
    </location>
    <ligand>
        <name>Zn(2+)</name>
        <dbReference type="ChEBI" id="CHEBI:29105"/>
    </ligand>
</feature>
<feature type="region of interest" description="Disordered" evidence="2">
    <location>
        <begin position="175"/>
        <end position="231"/>
    </location>
</feature>
<feature type="region of interest" description="Disordered" evidence="2">
    <location>
        <begin position="128"/>
        <end position="147"/>
    </location>
</feature>
<dbReference type="OrthoDB" id="3512845at2759"/>
<reference evidence="4 5" key="1">
    <citation type="submission" date="2020-04" db="EMBL/GenBank/DDBJ databases">
        <authorList>
            <person name="Wallbank WR R."/>
            <person name="Pardo Diaz C."/>
            <person name="Kozak K."/>
            <person name="Martin S."/>
            <person name="Jiggins C."/>
            <person name="Moest M."/>
            <person name="Warren A I."/>
            <person name="Byers J.R.P. K."/>
            <person name="Montejo-Kovacevich G."/>
            <person name="Yen C E."/>
        </authorList>
    </citation>
    <scope>NUCLEOTIDE SEQUENCE [LARGE SCALE GENOMIC DNA]</scope>
</reference>
<protein>
    <recommendedName>
        <fullName evidence="3">ZAD domain-containing protein</fullName>
    </recommendedName>
</protein>
<organism evidence="4 5">
    <name type="scientific">Arctia plantaginis</name>
    <name type="common">Wood tiger moth</name>
    <name type="synonym">Phalaena plantaginis</name>
    <dbReference type="NCBI Taxonomy" id="874455"/>
    <lineage>
        <taxon>Eukaryota</taxon>
        <taxon>Metazoa</taxon>
        <taxon>Ecdysozoa</taxon>
        <taxon>Arthropoda</taxon>
        <taxon>Hexapoda</taxon>
        <taxon>Insecta</taxon>
        <taxon>Pterygota</taxon>
        <taxon>Neoptera</taxon>
        <taxon>Endopterygota</taxon>
        <taxon>Lepidoptera</taxon>
        <taxon>Glossata</taxon>
        <taxon>Ditrysia</taxon>
        <taxon>Noctuoidea</taxon>
        <taxon>Erebidae</taxon>
        <taxon>Arctiinae</taxon>
        <taxon>Arctia</taxon>
    </lineage>
</organism>
<feature type="compositionally biased region" description="Basic residues" evidence="2">
    <location>
        <begin position="208"/>
        <end position="218"/>
    </location>
</feature>
<dbReference type="PROSITE" id="PS51915">
    <property type="entry name" value="ZAD"/>
    <property type="match status" value="1"/>
</dbReference>
<feature type="domain" description="ZAD" evidence="3">
    <location>
        <begin position="13"/>
        <end position="91"/>
    </location>
</feature>
<feature type="binding site" evidence="1">
    <location>
        <position position="67"/>
    </location>
    <ligand>
        <name>Zn(2+)</name>
        <dbReference type="ChEBI" id="CHEBI:29105"/>
    </ligand>
</feature>
<name>A0A8S1AWK7_ARCPL</name>
<dbReference type="InterPro" id="IPR012934">
    <property type="entry name" value="Znf_AD"/>
</dbReference>